<dbReference type="InterPro" id="IPR017920">
    <property type="entry name" value="COMM"/>
</dbReference>
<comment type="caution">
    <text evidence="4">The sequence shown here is derived from an EMBL/GenBank/DDBJ whole genome shotgun (WGS) entry which is preliminary data.</text>
</comment>
<reference evidence="4" key="1">
    <citation type="submission" date="2022-10" db="EMBL/GenBank/DDBJ databases">
        <title>Novel sulphate-reducing endosymbionts in the free-living metamonad Anaeramoeba.</title>
        <authorList>
            <person name="Jerlstrom-Hultqvist J."/>
            <person name="Cepicka I."/>
            <person name="Gallot-Lavallee L."/>
            <person name="Salas-Leiva D."/>
            <person name="Curtis B.A."/>
            <person name="Zahonova K."/>
            <person name="Pipaliya S."/>
            <person name="Dacks J."/>
            <person name="Roger A.J."/>
        </authorList>
    </citation>
    <scope>NUCLEOTIDE SEQUENCE</scope>
    <source>
        <strain evidence="4">BMAN</strain>
    </source>
</reference>
<name>A0A9Q0LTE3_ANAIG</name>
<protein>
    <recommendedName>
        <fullName evidence="1">COMM domain-containing protein 3</fullName>
    </recommendedName>
</protein>
<evidence type="ECO:0000313" key="5">
    <source>
        <dbReference type="Proteomes" id="UP001149090"/>
    </source>
</evidence>
<organism evidence="4 5">
    <name type="scientific">Anaeramoeba ignava</name>
    <name type="common">Anaerobic marine amoeba</name>
    <dbReference type="NCBI Taxonomy" id="1746090"/>
    <lineage>
        <taxon>Eukaryota</taxon>
        <taxon>Metamonada</taxon>
        <taxon>Anaeramoebidae</taxon>
        <taxon>Anaeramoeba</taxon>
    </lineage>
</organism>
<feature type="domain" description="COMM" evidence="3">
    <location>
        <begin position="41"/>
        <end position="111"/>
    </location>
</feature>
<evidence type="ECO:0000256" key="2">
    <source>
        <dbReference type="ARBA" id="ARBA00093469"/>
    </source>
</evidence>
<dbReference type="Proteomes" id="UP001149090">
    <property type="component" value="Unassembled WGS sequence"/>
</dbReference>
<dbReference type="EMBL" id="JAPDFW010000057">
    <property type="protein sequence ID" value="KAJ5077565.1"/>
    <property type="molecule type" value="Genomic_DNA"/>
</dbReference>
<dbReference type="AlphaFoldDB" id="A0A9Q0LTE3"/>
<evidence type="ECO:0000313" key="4">
    <source>
        <dbReference type="EMBL" id="KAJ5077565.1"/>
    </source>
</evidence>
<dbReference type="GO" id="GO:0006814">
    <property type="term" value="P:sodium ion transport"/>
    <property type="evidence" value="ECO:0007669"/>
    <property type="project" value="InterPro"/>
</dbReference>
<dbReference type="Pfam" id="PF07258">
    <property type="entry name" value="COMM_domain"/>
    <property type="match status" value="1"/>
</dbReference>
<sequence>MFLKEQNLPNEFCTQFIQKYQEIQEAIERSQLENKPTSYPWLKSVKWRMDYSIKSNIVEKIDSPIYFVEFQTNEESKLNEKQKICFSCSVDQLQDLVATLKDATFQVERILQEK</sequence>
<dbReference type="PANTHER" id="PTHR31159:SF1">
    <property type="entry name" value="COMM DOMAIN-CONTAINING PROTEIN 3"/>
    <property type="match status" value="1"/>
</dbReference>
<dbReference type="PANTHER" id="PTHR31159">
    <property type="entry name" value="COMM DOMAIN-CONTAINING PROTEIN 3"/>
    <property type="match status" value="1"/>
</dbReference>
<evidence type="ECO:0000259" key="3">
    <source>
        <dbReference type="PROSITE" id="PS51269"/>
    </source>
</evidence>
<evidence type="ECO:0000256" key="1">
    <source>
        <dbReference type="ARBA" id="ARBA00016548"/>
    </source>
</evidence>
<accession>A0A9Q0LTE3</accession>
<gene>
    <name evidence="4" type="ORF">M0811_05664</name>
</gene>
<dbReference type="InterPro" id="IPR037355">
    <property type="entry name" value="COMMD3"/>
</dbReference>
<dbReference type="PROSITE" id="PS51269">
    <property type="entry name" value="COMM"/>
    <property type="match status" value="1"/>
</dbReference>
<comment type="similarity">
    <text evidence="2">Belongs to the COMM domain-containing protein 3 family.</text>
</comment>
<dbReference type="OrthoDB" id="1917519at2759"/>
<proteinExistence type="inferred from homology"/>
<keyword evidence="5" id="KW-1185">Reference proteome</keyword>